<evidence type="ECO:0000313" key="3">
    <source>
        <dbReference type="EMBL" id="MFF0544280.1"/>
    </source>
</evidence>
<protein>
    <submittedName>
        <fullName evidence="3">YciI family protein</fullName>
    </submittedName>
</protein>
<dbReference type="SUPFAM" id="SSF54909">
    <property type="entry name" value="Dimeric alpha+beta barrel"/>
    <property type="match status" value="1"/>
</dbReference>
<reference evidence="3 4" key="1">
    <citation type="submission" date="2024-10" db="EMBL/GenBank/DDBJ databases">
        <title>The Natural Products Discovery Center: Release of the First 8490 Sequenced Strains for Exploring Actinobacteria Biosynthetic Diversity.</title>
        <authorList>
            <person name="Kalkreuter E."/>
            <person name="Kautsar S.A."/>
            <person name="Yang D."/>
            <person name="Bader C.D."/>
            <person name="Teijaro C.N."/>
            <person name="Fluegel L."/>
            <person name="Davis C.M."/>
            <person name="Simpson J.R."/>
            <person name="Lauterbach L."/>
            <person name="Steele A.D."/>
            <person name="Gui C."/>
            <person name="Meng S."/>
            <person name="Li G."/>
            <person name="Viehrig K."/>
            <person name="Ye F."/>
            <person name="Su P."/>
            <person name="Kiefer A.F."/>
            <person name="Nichols A."/>
            <person name="Cepeda A.J."/>
            <person name="Yan W."/>
            <person name="Fan B."/>
            <person name="Jiang Y."/>
            <person name="Adhikari A."/>
            <person name="Zheng C.-J."/>
            <person name="Schuster L."/>
            <person name="Cowan T.M."/>
            <person name="Smanski M.J."/>
            <person name="Chevrette M.G."/>
            <person name="De Carvalho L.P.S."/>
            <person name="Shen B."/>
        </authorList>
    </citation>
    <scope>NUCLEOTIDE SEQUENCE [LARGE SCALE GENOMIC DNA]</scope>
    <source>
        <strain evidence="3 4">NPDC004045</strain>
    </source>
</reference>
<sequence>MDTKYLVMVMRTPRFDQSVIEPHREFLAGLLAEGRLVESGKFTDGTGGAYVVRAADLTEATALAHADPVYTTGASDVTVHEWEITASA</sequence>
<dbReference type="InterPro" id="IPR005545">
    <property type="entry name" value="YCII"/>
</dbReference>
<gene>
    <name evidence="3" type="ORF">ACFYTF_15725</name>
</gene>
<accession>A0ABW6PPF2</accession>
<name>A0ABW6PPF2_9NOCA</name>
<comment type="similarity">
    <text evidence="1">Belongs to the YciI family.</text>
</comment>
<dbReference type="Gene3D" id="3.30.70.1060">
    <property type="entry name" value="Dimeric alpha+beta barrel"/>
    <property type="match status" value="1"/>
</dbReference>
<dbReference type="InterPro" id="IPR011008">
    <property type="entry name" value="Dimeric_a/b-barrel"/>
</dbReference>
<dbReference type="PANTHER" id="PTHR37828:SF1">
    <property type="entry name" value="YCII-RELATED DOMAIN-CONTAINING PROTEIN"/>
    <property type="match status" value="1"/>
</dbReference>
<feature type="domain" description="YCII-related" evidence="2">
    <location>
        <begin position="7"/>
        <end position="83"/>
    </location>
</feature>
<dbReference type="RefSeq" id="WP_245558096.1">
    <property type="nucleotide sequence ID" value="NZ_JBIAMX010000008.1"/>
</dbReference>
<comment type="caution">
    <text evidence="3">The sequence shown here is derived from an EMBL/GenBank/DDBJ whole genome shotgun (WGS) entry which is preliminary data.</text>
</comment>
<dbReference type="EMBL" id="JBIAMX010000008">
    <property type="protein sequence ID" value="MFF0544280.1"/>
    <property type="molecule type" value="Genomic_DNA"/>
</dbReference>
<evidence type="ECO:0000256" key="1">
    <source>
        <dbReference type="ARBA" id="ARBA00007689"/>
    </source>
</evidence>
<evidence type="ECO:0000313" key="4">
    <source>
        <dbReference type="Proteomes" id="UP001601444"/>
    </source>
</evidence>
<organism evidence="3 4">
    <name type="scientific">Nocardia thailandica</name>
    <dbReference type="NCBI Taxonomy" id="257275"/>
    <lineage>
        <taxon>Bacteria</taxon>
        <taxon>Bacillati</taxon>
        <taxon>Actinomycetota</taxon>
        <taxon>Actinomycetes</taxon>
        <taxon>Mycobacteriales</taxon>
        <taxon>Nocardiaceae</taxon>
        <taxon>Nocardia</taxon>
    </lineage>
</organism>
<proteinExistence type="inferred from homology"/>
<dbReference type="PANTHER" id="PTHR37828">
    <property type="entry name" value="GSR2449 PROTEIN"/>
    <property type="match status" value="1"/>
</dbReference>
<evidence type="ECO:0000259" key="2">
    <source>
        <dbReference type="Pfam" id="PF03795"/>
    </source>
</evidence>
<dbReference type="Pfam" id="PF03795">
    <property type="entry name" value="YCII"/>
    <property type="match status" value="1"/>
</dbReference>
<keyword evidence="4" id="KW-1185">Reference proteome</keyword>
<dbReference type="Proteomes" id="UP001601444">
    <property type="component" value="Unassembled WGS sequence"/>
</dbReference>